<dbReference type="SMART" id="SM00387">
    <property type="entry name" value="HATPase_c"/>
    <property type="match status" value="1"/>
</dbReference>
<dbReference type="InterPro" id="IPR004358">
    <property type="entry name" value="Sig_transdc_His_kin-like_C"/>
</dbReference>
<evidence type="ECO:0000256" key="4">
    <source>
        <dbReference type="ARBA" id="ARBA00022553"/>
    </source>
</evidence>
<evidence type="ECO:0000256" key="3">
    <source>
        <dbReference type="ARBA" id="ARBA00012438"/>
    </source>
</evidence>
<organism evidence="14 15">
    <name type="scientific">Spirosoma soli</name>
    <dbReference type="NCBI Taxonomy" id="1770529"/>
    <lineage>
        <taxon>Bacteria</taxon>
        <taxon>Pseudomonadati</taxon>
        <taxon>Bacteroidota</taxon>
        <taxon>Cytophagia</taxon>
        <taxon>Cytophagales</taxon>
        <taxon>Cytophagaceae</taxon>
        <taxon>Spirosoma</taxon>
    </lineage>
</organism>
<dbReference type="InterPro" id="IPR050428">
    <property type="entry name" value="TCS_sensor_his_kinase"/>
</dbReference>
<keyword evidence="5" id="KW-0808">Transferase</keyword>
<evidence type="ECO:0000256" key="9">
    <source>
        <dbReference type="ARBA" id="ARBA00023012"/>
    </source>
</evidence>
<reference evidence="15" key="1">
    <citation type="journal article" date="2019" name="Int. J. Syst. Evol. Microbiol.">
        <title>The Global Catalogue of Microorganisms (GCM) 10K type strain sequencing project: providing services to taxonomists for standard genome sequencing and annotation.</title>
        <authorList>
            <consortium name="The Broad Institute Genomics Platform"/>
            <consortium name="The Broad Institute Genome Sequencing Center for Infectious Disease"/>
            <person name="Wu L."/>
            <person name="Ma J."/>
        </authorList>
    </citation>
    <scope>NUCLEOTIDE SEQUENCE [LARGE SCALE GENOMIC DNA]</scope>
    <source>
        <strain evidence="15">KCTC 42805</strain>
    </source>
</reference>
<evidence type="ECO:0000259" key="12">
    <source>
        <dbReference type="PROSITE" id="PS50109"/>
    </source>
</evidence>
<evidence type="ECO:0000256" key="6">
    <source>
        <dbReference type="ARBA" id="ARBA00022692"/>
    </source>
</evidence>
<dbReference type="Gene3D" id="6.10.340.10">
    <property type="match status" value="1"/>
</dbReference>
<dbReference type="EMBL" id="JBHULN010000002">
    <property type="protein sequence ID" value="MFD2569868.1"/>
    <property type="molecule type" value="Genomic_DNA"/>
</dbReference>
<dbReference type="Pfam" id="PF02518">
    <property type="entry name" value="HATPase_c"/>
    <property type="match status" value="1"/>
</dbReference>
<protein>
    <recommendedName>
        <fullName evidence="3">histidine kinase</fullName>
        <ecNumber evidence="3">2.7.13.3</ecNumber>
    </recommendedName>
</protein>
<keyword evidence="14" id="KW-0067">ATP-binding</keyword>
<comment type="caution">
    <text evidence="14">The sequence shown here is derived from an EMBL/GenBank/DDBJ whole genome shotgun (WGS) entry which is preliminary data.</text>
</comment>
<evidence type="ECO:0000256" key="10">
    <source>
        <dbReference type="ARBA" id="ARBA00023136"/>
    </source>
</evidence>
<evidence type="ECO:0000256" key="11">
    <source>
        <dbReference type="SAM" id="Phobius"/>
    </source>
</evidence>
<feature type="domain" description="Histidine kinase" evidence="12">
    <location>
        <begin position="239"/>
        <end position="456"/>
    </location>
</feature>
<gene>
    <name evidence="14" type="ORF">ACFSUS_04435</name>
</gene>
<dbReference type="InterPro" id="IPR003661">
    <property type="entry name" value="HisK_dim/P_dom"/>
</dbReference>
<proteinExistence type="predicted"/>
<evidence type="ECO:0000256" key="2">
    <source>
        <dbReference type="ARBA" id="ARBA00004141"/>
    </source>
</evidence>
<dbReference type="Gene3D" id="1.10.287.130">
    <property type="match status" value="1"/>
</dbReference>
<feature type="domain" description="HAMP" evidence="13">
    <location>
        <begin position="178"/>
        <end position="231"/>
    </location>
</feature>
<dbReference type="InterPro" id="IPR005467">
    <property type="entry name" value="His_kinase_dom"/>
</dbReference>
<keyword evidence="10 11" id="KW-0472">Membrane</keyword>
<dbReference type="PROSITE" id="PS50109">
    <property type="entry name" value="HIS_KIN"/>
    <property type="match status" value="1"/>
</dbReference>
<dbReference type="SUPFAM" id="SSF47384">
    <property type="entry name" value="Homodimeric domain of signal transducing histidine kinase"/>
    <property type="match status" value="1"/>
</dbReference>
<dbReference type="CDD" id="cd06225">
    <property type="entry name" value="HAMP"/>
    <property type="match status" value="1"/>
</dbReference>
<dbReference type="PANTHER" id="PTHR45436:SF15">
    <property type="entry name" value="SENSOR HISTIDINE KINASE CUSS"/>
    <property type="match status" value="1"/>
</dbReference>
<evidence type="ECO:0000313" key="14">
    <source>
        <dbReference type="EMBL" id="MFD2569868.1"/>
    </source>
</evidence>
<dbReference type="GO" id="GO:0005524">
    <property type="term" value="F:ATP binding"/>
    <property type="evidence" value="ECO:0007669"/>
    <property type="project" value="UniProtKB-KW"/>
</dbReference>
<evidence type="ECO:0000313" key="15">
    <source>
        <dbReference type="Proteomes" id="UP001597469"/>
    </source>
</evidence>
<dbReference type="SUPFAM" id="SSF55874">
    <property type="entry name" value="ATPase domain of HSP90 chaperone/DNA topoisomerase II/histidine kinase"/>
    <property type="match status" value="1"/>
</dbReference>
<dbReference type="InterPro" id="IPR036097">
    <property type="entry name" value="HisK_dim/P_sf"/>
</dbReference>
<keyword evidence="7" id="KW-0418">Kinase</keyword>
<sequence length="456" mass="51747">MTIRNRIALQFSIIVAVILLVFSLIVYLRSEQYRQKEFYDRLEQRARTTVKFLTEVEEVDRNLLRIIDRNTLITLYDQKVFVFDATNHLLYASIDEDSLAIPSSLLTQIRMEKVVRTELGEREIFGLFSSENSQPLTVVASAYDKFGKGELRDLKRTLIWNLLIGIGCTVVLGVLFAGQSLRPISQINHQVSTINALNLQQRLDEGNRQDEVAQLAINFNLVLGRLQQAFEQQRTFISHASHELRTPLTALKSELQLGLRHTLAPEQYQRILYDLSADTDRIINLTNSLLLLARTLDAPAQLAHEKVFIDDVVFSACDELLSAWPTYRIDVGFANVHDSEEHPQVLGDELLLRRMLLNLIDNACKYSPDHRAVVRIATDESTCRVNVTDQGIGIAPDQIKRIFDPFYRAENARTHNGFGLGLSICQRIIELHQGRIEVVSQPDAGSTFTVVLPLKG</sequence>
<dbReference type="RefSeq" id="WP_381519628.1">
    <property type="nucleotide sequence ID" value="NZ_JBHULN010000002.1"/>
</dbReference>
<keyword evidence="4" id="KW-0597">Phosphoprotein</keyword>
<dbReference type="PANTHER" id="PTHR45436">
    <property type="entry name" value="SENSOR HISTIDINE KINASE YKOH"/>
    <property type="match status" value="1"/>
</dbReference>
<comment type="subcellular location">
    <subcellularLocation>
        <location evidence="2">Membrane</location>
        <topology evidence="2">Multi-pass membrane protein</topology>
    </subcellularLocation>
</comment>
<evidence type="ECO:0000256" key="8">
    <source>
        <dbReference type="ARBA" id="ARBA00022989"/>
    </source>
</evidence>
<keyword evidence="8 11" id="KW-1133">Transmembrane helix</keyword>
<keyword evidence="15" id="KW-1185">Reference proteome</keyword>
<dbReference type="Proteomes" id="UP001597469">
    <property type="component" value="Unassembled WGS sequence"/>
</dbReference>
<keyword evidence="6 11" id="KW-0812">Transmembrane</keyword>
<dbReference type="Gene3D" id="3.30.565.10">
    <property type="entry name" value="Histidine kinase-like ATPase, C-terminal domain"/>
    <property type="match status" value="1"/>
</dbReference>
<comment type="catalytic activity">
    <reaction evidence="1">
        <text>ATP + protein L-histidine = ADP + protein N-phospho-L-histidine.</text>
        <dbReference type="EC" id="2.7.13.3"/>
    </reaction>
</comment>
<dbReference type="SMART" id="SM00388">
    <property type="entry name" value="HisKA"/>
    <property type="match status" value="1"/>
</dbReference>
<dbReference type="CDD" id="cd00082">
    <property type="entry name" value="HisKA"/>
    <property type="match status" value="1"/>
</dbReference>
<name>A0ABW5LYK6_9BACT</name>
<dbReference type="PRINTS" id="PR00344">
    <property type="entry name" value="BCTRLSENSOR"/>
</dbReference>
<evidence type="ECO:0000256" key="1">
    <source>
        <dbReference type="ARBA" id="ARBA00000085"/>
    </source>
</evidence>
<dbReference type="InterPro" id="IPR003594">
    <property type="entry name" value="HATPase_dom"/>
</dbReference>
<evidence type="ECO:0000259" key="13">
    <source>
        <dbReference type="PROSITE" id="PS50885"/>
    </source>
</evidence>
<accession>A0ABW5LYK6</accession>
<dbReference type="InterPro" id="IPR036890">
    <property type="entry name" value="HATPase_C_sf"/>
</dbReference>
<dbReference type="CDD" id="cd00075">
    <property type="entry name" value="HATPase"/>
    <property type="match status" value="1"/>
</dbReference>
<dbReference type="EC" id="2.7.13.3" evidence="3"/>
<dbReference type="SMART" id="SM00304">
    <property type="entry name" value="HAMP"/>
    <property type="match status" value="1"/>
</dbReference>
<evidence type="ECO:0000256" key="7">
    <source>
        <dbReference type="ARBA" id="ARBA00022777"/>
    </source>
</evidence>
<dbReference type="Pfam" id="PF00512">
    <property type="entry name" value="HisKA"/>
    <property type="match status" value="1"/>
</dbReference>
<feature type="transmembrane region" description="Helical" evidence="11">
    <location>
        <begin position="6"/>
        <end position="28"/>
    </location>
</feature>
<feature type="transmembrane region" description="Helical" evidence="11">
    <location>
        <begin position="158"/>
        <end position="178"/>
    </location>
</feature>
<keyword evidence="9" id="KW-0902">Two-component regulatory system</keyword>
<dbReference type="InterPro" id="IPR003660">
    <property type="entry name" value="HAMP_dom"/>
</dbReference>
<dbReference type="PROSITE" id="PS50885">
    <property type="entry name" value="HAMP"/>
    <property type="match status" value="1"/>
</dbReference>
<dbReference type="SUPFAM" id="SSF158472">
    <property type="entry name" value="HAMP domain-like"/>
    <property type="match status" value="1"/>
</dbReference>
<keyword evidence="14" id="KW-0547">Nucleotide-binding</keyword>
<evidence type="ECO:0000256" key="5">
    <source>
        <dbReference type="ARBA" id="ARBA00022679"/>
    </source>
</evidence>
<dbReference type="Pfam" id="PF00672">
    <property type="entry name" value="HAMP"/>
    <property type="match status" value="1"/>
</dbReference>